<keyword evidence="1" id="KW-0732">Signal</keyword>
<dbReference type="InterPro" id="IPR025059">
    <property type="entry name" value="DUF3997"/>
</dbReference>
<evidence type="ECO:0000256" key="1">
    <source>
        <dbReference type="SAM" id="SignalP"/>
    </source>
</evidence>
<sequence length="140" mass="16326">MRKKFIACFNIFMILILFCGCSSNGDFSINLPNNYMVVKIDGNHVEIIPRDGYDENTPIVPSMVSEIAFDDVFILAKQKNIDDIENDNKNTDEDKNECYWILNTKQIRGYGPFTKEEFENKKEELKIPKDLKLKKVESYK</sequence>
<dbReference type="OrthoDB" id="1756234at2"/>
<dbReference type="RefSeq" id="WP_039630023.1">
    <property type="nucleotide sequence ID" value="NZ_AYSO01000011.1"/>
</dbReference>
<protein>
    <recommendedName>
        <fullName evidence="4">Lipoprotein</fullName>
    </recommendedName>
</protein>
<accession>A0A0C1R433</accession>
<dbReference type="AlphaFoldDB" id="A0A0C1R433"/>
<evidence type="ECO:0000313" key="2">
    <source>
        <dbReference type="EMBL" id="KIE48302.1"/>
    </source>
</evidence>
<evidence type="ECO:0000313" key="3">
    <source>
        <dbReference type="Proteomes" id="UP000031366"/>
    </source>
</evidence>
<gene>
    <name evidence="2" type="ORF">U732_3986</name>
</gene>
<name>A0A0C1R433_9CLOT</name>
<feature type="signal peptide" evidence="1">
    <location>
        <begin position="1"/>
        <end position="24"/>
    </location>
</feature>
<dbReference type="Pfam" id="PF13162">
    <property type="entry name" value="DUF3997"/>
    <property type="match status" value="1"/>
</dbReference>
<dbReference type="EMBL" id="AYSO01000011">
    <property type="protein sequence ID" value="KIE48302.1"/>
    <property type="molecule type" value="Genomic_DNA"/>
</dbReference>
<comment type="caution">
    <text evidence="2">The sequence shown here is derived from an EMBL/GenBank/DDBJ whole genome shotgun (WGS) entry which is preliminary data.</text>
</comment>
<organism evidence="2 3">
    <name type="scientific">Clostridium argentinense CDC 2741</name>
    <dbReference type="NCBI Taxonomy" id="1418104"/>
    <lineage>
        <taxon>Bacteria</taxon>
        <taxon>Bacillati</taxon>
        <taxon>Bacillota</taxon>
        <taxon>Clostridia</taxon>
        <taxon>Eubacteriales</taxon>
        <taxon>Clostridiaceae</taxon>
        <taxon>Clostridium</taxon>
    </lineage>
</organism>
<dbReference type="Proteomes" id="UP000031366">
    <property type="component" value="Unassembled WGS sequence"/>
</dbReference>
<dbReference type="PROSITE" id="PS51257">
    <property type="entry name" value="PROKAR_LIPOPROTEIN"/>
    <property type="match status" value="1"/>
</dbReference>
<reference evidence="2 3" key="1">
    <citation type="journal article" date="2015" name="Infect. Genet. Evol.">
        <title>Genomic sequences of six botulinum neurotoxin-producing strains representing three clostridial species illustrate the mobility and diversity of botulinum neurotoxin genes.</title>
        <authorList>
            <person name="Smith T.J."/>
            <person name="Hill K.K."/>
            <person name="Xie G."/>
            <person name="Foley B.T."/>
            <person name="Williamson C.H."/>
            <person name="Foster J.T."/>
            <person name="Johnson S.L."/>
            <person name="Chertkov O."/>
            <person name="Teshima H."/>
            <person name="Gibbons H.S."/>
            <person name="Johnsky L.A."/>
            <person name="Karavis M.A."/>
            <person name="Smith L.A."/>
        </authorList>
    </citation>
    <scope>NUCLEOTIDE SEQUENCE [LARGE SCALE GENOMIC DNA]</scope>
    <source>
        <strain evidence="2 3">CDC 2741</strain>
    </source>
</reference>
<keyword evidence="3" id="KW-1185">Reference proteome</keyword>
<proteinExistence type="predicted"/>
<evidence type="ECO:0008006" key="4">
    <source>
        <dbReference type="Google" id="ProtNLM"/>
    </source>
</evidence>
<feature type="chain" id="PRO_5039120101" description="Lipoprotein" evidence="1">
    <location>
        <begin position="25"/>
        <end position="140"/>
    </location>
</feature>